<organism evidence="8 9">
    <name type="scientific">Helobdella robusta</name>
    <name type="common">Californian leech</name>
    <dbReference type="NCBI Taxonomy" id="6412"/>
    <lineage>
        <taxon>Eukaryota</taxon>
        <taxon>Metazoa</taxon>
        <taxon>Spiralia</taxon>
        <taxon>Lophotrochozoa</taxon>
        <taxon>Annelida</taxon>
        <taxon>Clitellata</taxon>
        <taxon>Hirudinea</taxon>
        <taxon>Rhynchobdellida</taxon>
        <taxon>Glossiphoniidae</taxon>
        <taxon>Helobdella</taxon>
    </lineage>
</organism>
<dbReference type="EMBL" id="KB096742">
    <property type="protein sequence ID" value="ESO02724.1"/>
    <property type="molecule type" value="Genomic_DNA"/>
</dbReference>
<evidence type="ECO:0000256" key="4">
    <source>
        <dbReference type="ARBA" id="ARBA00022989"/>
    </source>
</evidence>
<dbReference type="PANTHER" id="PTHR12300:SF161">
    <property type="entry name" value="RECEPTOR EXPRESSION-ENHANCING PROTEIN"/>
    <property type="match status" value="1"/>
</dbReference>
<dbReference type="InterPro" id="IPR004345">
    <property type="entry name" value="TB2_DP1_HVA22"/>
</dbReference>
<evidence type="ECO:0000256" key="5">
    <source>
        <dbReference type="ARBA" id="ARBA00023136"/>
    </source>
</evidence>
<proteinExistence type="inferred from homology"/>
<name>T1EE53_HELRO</name>
<dbReference type="GeneID" id="20194855"/>
<evidence type="ECO:0000256" key="6">
    <source>
        <dbReference type="RuleBase" id="RU362006"/>
    </source>
</evidence>
<reference evidence="9" key="1">
    <citation type="submission" date="2012-12" db="EMBL/GenBank/DDBJ databases">
        <authorList>
            <person name="Hellsten U."/>
            <person name="Grimwood J."/>
            <person name="Chapman J.A."/>
            <person name="Shapiro H."/>
            <person name="Aerts A."/>
            <person name="Otillar R.P."/>
            <person name="Terry A.Y."/>
            <person name="Boore J.L."/>
            <person name="Simakov O."/>
            <person name="Marletaz F."/>
            <person name="Cho S.-J."/>
            <person name="Edsinger-Gonzales E."/>
            <person name="Havlak P."/>
            <person name="Kuo D.-H."/>
            <person name="Larsson T."/>
            <person name="Lv J."/>
            <person name="Arendt D."/>
            <person name="Savage R."/>
            <person name="Osoegawa K."/>
            <person name="de Jong P."/>
            <person name="Lindberg D.R."/>
            <person name="Seaver E.C."/>
            <person name="Weisblat D.A."/>
            <person name="Putnam N.H."/>
            <person name="Grigoriev I.V."/>
            <person name="Rokhsar D.S."/>
        </authorList>
    </citation>
    <scope>NUCLEOTIDE SEQUENCE</scope>
</reference>
<comment type="caution">
    <text evidence="6">Lacks conserved residue(s) required for the propagation of feature annotation.</text>
</comment>
<keyword evidence="5 6" id="KW-0472">Membrane</keyword>
<dbReference type="KEGG" id="hro:HELRODRAFT_106865"/>
<dbReference type="eggNOG" id="KOG1725">
    <property type="taxonomic scope" value="Eukaryota"/>
</dbReference>
<evidence type="ECO:0000313" key="9">
    <source>
        <dbReference type="Proteomes" id="UP000015101"/>
    </source>
</evidence>
<comment type="subcellular location">
    <subcellularLocation>
        <location evidence="1 6">Membrane</location>
        <topology evidence="1 6">Multi-pass membrane protein</topology>
    </subcellularLocation>
</comment>
<evidence type="ECO:0000256" key="1">
    <source>
        <dbReference type="ARBA" id="ARBA00004141"/>
    </source>
</evidence>
<reference evidence="8" key="3">
    <citation type="submission" date="2015-06" db="UniProtKB">
        <authorList>
            <consortium name="EnsemblMetazoa"/>
        </authorList>
    </citation>
    <scope>IDENTIFICATION</scope>
</reference>
<dbReference type="EnsemblMetazoa" id="HelroT106865">
    <property type="protein sequence ID" value="HelroP106865"/>
    <property type="gene ID" value="HelroG106865"/>
</dbReference>
<dbReference type="RefSeq" id="XP_009020132.1">
    <property type="nucleotide sequence ID" value="XM_009021884.1"/>
</dbReference>
<dbReference type="EMBL" id="AMQM01000992">
    <property type="status" value="NOT_ANNOTATED_CDS"/>
    <property type="molecule type" value="Genomic_DNA"/>
</dbReference>
<sequence length="216" mass="25769">MKPQQQDIIIVIIIIIFTLIRMTSGWSRVRERWDKMMQQLDEKLHQKNSFNDQLTKIEEKTHIPRLRFVQATLLMIFVLVTFCMGSEIISHCVGFLYPAYASIKAIESLNKDDDTRWLTYWVVYGFFVFSESLTDIFLFWFPFYWTTKCIFLIWCMLPIRSNGSDFIYNFLIRPLFLKHEKQIDDAINQAQSNAKQYIGKGFKSINHSFIHHLSSW</sequence>
<dbReference type="AlphaFoldDB" id="T1EE53"/>
<gene>
    <name evidence="8" type="primary">20194855</name>
    <name evidence="7" type="ORF">HELRODRAFT_106865</name>
</gene>
<evidence type="ECO:0000313" key="7">
    <source>
        <dbReference type="EMBL" id="ESO02724.1"/>
    </source>
</evidence>
<protein>
    <recommendedName>
        <fullName evidence="6">Receptor expression-enhancing protein</fullName>
    </recommendedName>
</protein>
<reference evidence="7 9" key="2">
    <citation type="journal article" date="2013" name="Nature">
        <title>Insights into bilaterian evolution from three spiralian genomes.</title>
        <authorList>
            <person name="Simakov O."/>
            <person name="Marletaz F."/>
            <person name="Cho S.J."/>
            <person name="Edsinger-Gonzales E."/>
            <person name="Havlak P."/>
            <person name="Hellsten U."/>
            <person name="Kuo D.H."/>
            <person name="Larsson T."/>
            <person name="Lv J."/>
            <person name="Arendt D."/>
            <person name="Savage R."/>
            <person name="Osoegawa K."/>
            <person name="de Jong P."/>
            <person name="Grimwood J."/>
            <person name="Chapman J.A."/>
            <person name="Shapiro H."/>
            <person name="Aerts A."/>
            <person name="Otillar R.P."/>
            <person name="Terry A.Y."/>
            <person name="Boore J.L."/>
            <person name="Grigoriev I.V."/>
            <person name="Lindberg D.R."/>
            <person name="Seaver E.C."/>
            <person name="Weisblat D.A."/>
            <person name="Putnam N.H."/>
            <person name="Rokhsar D.S."/>
        </authorList>
    </citation>
    <scope>NUCLEOTIDE SEQUENCE</scope>
</reference>
<dbReference type="CTD" id="20194855"/>
<evidence type="ECO:0000313" key="8">
    <source>
        <dbReference type="EnsemblMetazoa" id="HelroP106865"/>
    </source>
</evidence>
<dbReference type="HOGENOM" id="CLU_028431_2_0_1"/>
<evidence type="ECO:0000256" key="2">
    <source>
        <dbReference type="ARBA" id="ARBA00008573"/>
    </source>
</evidence>
<evidence type="ECO:0000256" key="3">
    <source>
        <dbReference type="ARBA" id="ARBA00022692"/>
    </source>
</evidence>
<feature type="transmembrane region" description="Helical" evidence="6">
    <location>
        <begin position="151"/>
        <end position="171"/>
    </location>
</feature>
<accession>T1EE53</accession>
<comment type="similarity">
    <text evidence="2 6">Belongs to the DP1 family.</text>
</comment>
<feature type="transmembrane region" description="Helical" evidence="6">
    <location>
        <begin position="7"/>
        <end position="27"/>
    </location>
</feature>
<dbReference type="Proteomes" id="UP000015101">
    <property type="component" value="Unassembled WGS sequence"/>
</dbReference>
<keyword evidence="3 6" id="KW-0812">Transmembrane</keyword>
<dbReference type="GO" id="GO:0016020">
    <property type="term" value="C:membrane"/>
    <property type="evidence" value="ECO:0007669"/>
    <property type="project" value="UniProtKB-SubCell"/>
</dbReference>
<keyword evidence="9" id="KW-1185">Reference proteome</keyword>
<dbReference type="PANTHER" id="PTHR12300">
    <property type="entry name" value="HVA22-LIKE PROTEINS"/>
    <property type="match status" value="1"/>
</dbReference>
<dbReference type="OMA" id="KIAFLMY"/>
<dbReference type="OrthoDB" id="10009287at2759"/>
<feature type="transmembrane region" description="Helical" evidence="6">
    <location>
        <begin position="118"/>
        <end position="145"/>
    </location>
</feature>
<dbReference type="InParanoid" id="T1EE53"/>
<keyword evidence="4 6" id="KW-1133">Transmembrane helix</keyword>
<dbReference type="Pfam" id="PF03134">
    <property type="entry name" value="TB2_DP1_HVA22"/>
    <property type="match status" value="1"/>
</dbReference>
<feature type="transmembrane region" description="Helical" evidence="6">
    <location>
        <begin position="73"/>
        <end position="97"/>
    </location>
</feature>